<evidence type="ECO:0000256" key="5">
    <source>
        <dbReference type="ARBA" id="ARBA00037982"/>
    </source>
</evidence>
<keyword evidence="1" id="KW-0808">Transferase</keyword>
<feature type="domain" description="Protein kinase" evidence="7">
    <location>
        <begin position="528"/>
        <end position="868"/>
    </location>
</feature>
<dbReference type="InterPro" id="IPR008271">
    <property type="entry name" value="Ser/Thr_kinase_AS"/>
</dbReference>
<dbReference type="InterPro" id="IPR011009">
    <property type="entry name" value="Kinase-like_dom_sf"/>
</dbReference>
<dbReference type="EMBL" id="FXLY01000003">
    <property type="protein sequence ID" value="SMN19417.1"/>
    <property type="molecule type" value="Genomic_DNA"/>
</dbReference>
<dbReference type="GO" id="GO:0005524">
    <property type="term" value="F:ATP binding"/>
    <property type="evidence" value="ECO:0007669"/>
    <property type="project" value="UniProtKB-KW"/>
</dbReference>
<evidence type="ECO:0000259" key="7">
    <source>
        <dbReference type="PROSITE" id="PS50011"/>
    </source>
</evidence>
<dbReference type="PANTHER" id="PTHR11042">
    <property type="entry name" value="EUKARYOTIC TRANSLATION INITIATION FACTOR 2-ALPHA KINASE EIF2-ALPHA KINASE -RELATED"/>
    <property type="match status" value="1"/>
</dbReference>
<dbReference type="OrthoDB" id="5337378at2759"/>
<accession>A0A1X7R148</accession>
<feature type="compositionally biased region" description="Polar residues" evidence="6">
    <location>
        <begin position="502"/>
        <end position="521"/>
    </location>
</feature>
<dbReference type="PANTHER" id="PTHR11042:SF196">
    <property type="entry name" value="MITOSIS INHIBITOR PROTEIN KINASE SWE1"/>
    <property type="match status" value="1"/>
</dbReference>
<dbReference type="GO" id="GO:0004713">
    <property type="term" value="F:protein tyrosine kinase activity"/>
    <property type="evidence" value="ECO:0007669"/>
    <property type="project" value="TreeGrafter"/>
</dbReference>
<dbReference type="AlphaFoldDB" id="A0A1X7R148"/>
<dbReference type="GO" id="GO:0005737">
    <property type="term" value="C:cytoplasm"/>
    <property type="evidence" value="ECO:0007669"/>
    <property type="project" value="TreeGrafter"/>
</dbReference>
<name>A0A1X7R148_9SACH</name>
<proteinExistence type="inferred from homology"/>
<keyword evidence="3 8" id="KW-0418">Kinase</keyword>
<evidence type="ECO:0000313" key="9">
    <source>
        <dbReference type="Proteomes" id="UP000196158"/>
    </source>
</evidence>
<dbReference type="SUPFAM" id="SSF56112">
    <property type="entry name" value="Protein kinase-like (PK-like)"/>
    <property type="match status" value="1"/>
</dbReference>
<gene>
    <name evidence="8" type="ORF">KASA_0P06303G</name>
</gene>
<organism evidence="8 9">
    <name type="scientific">Maudiozyma saulgeensis</name>
    <dbReference type="NCBI Taxonomy" id="1789683"/>
    <lineage>
        <taxon>Eukaryota</taxon>
        <taxon>Fungi</taxon>
        <taxon>Dikarya</taxon>
        <taxon>Ascomycota</taxon>
        <taxon>Saccharomycotina</taxon>
        <taxon>Saccharomycetes</taxon>
        <taxon>Saccharomycetales</taxon>
        <taxon>Saccharomycetaceae</taxon>
        <taxon>Maudiozyma</taxon>
    </lineage>
</organism>
<dbReference type="PROSITE" id="PS50011">
    <property type="entry name" value="PROTEIN_KINASE_DOM"/>
    <property type="match status" value="1"/>
</dbReference>
<feature type="region of interest" description="Disordered" evidence="6">
    <location>
        <begin position="500"/>
        <end position="521"/>
    </location>
</feature>
<dbReference type="InterPro" id="IPR050339">
    <property type="entry name" value="CC_SR_Kinase"/>
</dbReference>
<dbReference type="InterPro" id="IPR000719">
    <property type="entry name" value="Prot_kinase_dom"/>
</dbReference>
<comment type="similarity">
    <text evidence="5">Belongs to the protein kinase superfamily. Ser/Thr protein kinase family. GCN2 subfamily.</text>
</comment>
<evidence type="ECO:0000256" key="1">
    <source>
        <dbReference type="ARBA" id="ARBA00022679"/>
    </source>
</evidence>
<keyword evidence="4" id="KW-0067">ATP-binding</keyword>
<dbReference type="GO" id="GO:0005634">
    <property type="term" value="C:nucleus"/>
    <property type="evidence" value="ECO:0007669"/>
    <property type="project" value="TreeGrafter"/>
</dbReference>
<dbReference type="STRING" id="1789683.A0A1X7R148"/>
<dbReference type="SMART" id="SM00220">
    <property type="entry name" value="S_TKc"/>
    <property type="match status" value="1"/>
</dbReference>
<protein>
    <submittedName>
        <fullName evidence="8">Similar to Saccharomyces cerevisiae YJL187C SWE1 Protein kinase that regulates the G2/M transition by inhibition of Cdc28p kinase activity</fullName>
    </submittedName>
</protein>
<evidence type="ECO:0000256" key="6">
    <source>
        <dbReference type="SAM" id="MobiDB-lite"/>
    </source>
</evidence>
<reference evidence="8 9" key="1">
    <citation type="submission" date="2017-04" db="EMBL/GenBank/DDBJ databases">
        <authorList>
            <person name="Afonso C.L."/>
            <person name="Miller P.J."/>
            <person name="Scott M.A."/>
            <person name="Spackman E."/>
            <person name="Goraichik I."/>
            <person name="Dimitrov K.M."/>
            <person name="Suarez D.L."/>
            <person name="Swayne D.E."/>
        </authorList>
    </citation>
    <scope>NUCLEOTIDE SEQUENCE [LARGE SCALE GENOMIC DNA]</scope>
</reference>
<evidence type="ECO:0000256" key="2">
    <source>
        <dbReference type="ARBA" id="ARBA00022741"/>
    </source>
</evidence>
<dbReference type="GO" id="GO:0110031">
    <property type="term" value="P:negative regulation of G2/MI transition of meiotic cell cycle"/>
    <property type="evidence" value="ECO:0007669"/>
    <property type="project" value="TreeGrafter"/>
</dbReference>
<dbReference type="Proteomes" id="UP000196158">
    <property type="component" value="Unassembled WGS sequence"/>
</dbReference>
<evidence type="ECO:0000256" key="4">
    <source>
        <dbReference type="ARBA" id="ARBA00022840"/>
    </source>
</evidence>
<dbReference type="PROSITE" id="PS00108">
    <property type="entry name" value="PROTEIN_KINASE_ST"/>
    <property type="match status" value="1"/>
</dbReference>
<evidence type="ECO:0000256" key="3">
    <source>
        <dbReference type="ARBA" id="ARBA00022777"/>
    </source>
</evidence>
<dbReference type="Pfam" id="PF00069">
    <property type="entry name" value="Pkinase"/>
    <property type="match status" value="1"/>
</dbReference>
<dbReference type="Gene3D" id="3.30.200.20">
    <property type="entry name" value="Phosphorylase Kinase, domain 1"/>
    <property type="match status" value="1"/>
</dbReference>
<keyword evidence="9" id="KW-1185">Reference proteome</keyword>
<evidence type="ECO:0000313" key="8">
    <source>
        <dbReference type="EMBL" id="SMN19417.1"/>
    </source>
</evidence>
<feature type="compositionally biased region" description="Low complexity" evidence="6">
    <location>
        <begin position="405"/>
        <end position="426"/>
    </location>
</feature>
<keyword evidence="2" id="KW-0547">Nucleotide-binding</keyword>
<feature type="region of interest" description="Disordered" evidence="6">
    <location>
        <begin position="397"/>
        <end position="438"/>
    </location>
</feature>
<dbReference type="Gene3D" id="1.10.510.10">
    <property type="entry name" value="Transferase(Phosphotransferase) domain 1"/>
    <property type="match status" value="1"/>
</dbReference>
<sequence>MSENDDINMNSDDMIDIPKDISDRRVKHPTLQFNEQSNDTIITDENDTTNNLQFFPYSNNTLTRSAATLNLSLTRSGTLQNITEETDNSNSIGNIINDNDPINGVNTSIRKWSPFRTNKKHSQNTSKLKQSNNLFSHHLKTKRLPQHTLLQDSINDNNIPSTPVTRLKRTASKSEMSPFLQKQSIYNNVSRQVNSSSKQQQREYSLLVDAATNQVNKENEQIAPPTINISFESGVPDPNVFNPTGLRSKLTQFNSSLYPKKLSIPKTPVKKYPLRDNNQANNVSNIHTSSILENTEFSNDPNYTSFTNESTGFSNSPILKTPKIVVASVEESSPLSSLRGSAHSQQRNSPRFNFSKYKKLKKSRDSVIMKNTELTNSLQQFTNDLYGTSTNNEIPMHSHDENMINNPRSPLKSNSKNNLSFFNNNKQQDDDSNNNKNVTQTDRFTFETISSNEFNQNSADNHDEGMGKFSTPTKAKSIIGATPNILNSKRFIQNRFHAEPIPQSQSNDNQNTNLETSQSPDTHLIERFKNVTLIDQGHFSKVYQVTFAETNKKYAIKSISINKRNSTKKILQEITLLADIRDKMELDQEGNEYVIDFISSWKVGSSYYVMTDFYENGNLDKFLNEQIIPKNKRLEDWRIWKIIVEMCLALRFIHDSCQVVHLDLKPTNIMITFEGSLKLVDFGMATRLPLQDHDFENEGDREYIAPEIISDAIYDFRADIFSLGLIIVEIAANVILPDNGNAWHKLRSGDLSDAGGLSSTDIHSESLFSTSTKFDTNLTDISNYHQTRASVDGPLTTVDNLTVEHSKNSKNYEGSLNYNGIANSKIPAWVPKFLIDGESLERTVKWMIDPDYRKRPTANQLLHTEECMYVEMTRLTGAVIQEDDFGPKPNFFM</sequence>